<gene>
    <name evidence="4" type="ORF">DXC78_00505</name>
</gene>
<organism evidence="4 5">
    <name type="scientific">Faecalicoccus pleomorphus</name>
    <dbReference type="NCBI Taxonomy" id="1323"/>
    <lineage>
        <taxon>Bacteria</taxon>
        <taxon>Bacillati</taxon>
        <taxon>Bacillota</taxon>
        <taxon>Erysipelotrichia</taxon>
        <taxon>Erysipelotrichales</taxon>
        <taxon>Erysipelotrichaceae</taxon>
        <taxon>Faecalicoccus</taxon>
    </lineage>
</organism>
<accession>A0A3E3E8F4</accession>
<feature type="domain" description="DpnD/PcfM-like C-terminal" evidence="3">
    <location>
        <begin position="5"/>
        <end position="46"/>
    </location>
</feature>
<evidence type="ECO:0000313" key="4">
    <source>
        <dbReference type="EMBL" id="RGD78350.1"/>
    </source>
</evidence>
<evidence type="ECO:0000256" key="1">
    <source>
        <dbReference type="SAM" id="MobiDB-lite"/>
    </source>
</evidence>
<dbReference type="InterPro" id="IPR025575">
    <property type="entry name" value="DpnD/PcfM_C"/>
</dbReference>
<comment type="caution">
    <text evidence="4">The sequence shown here is derived from an EMBL/GenBank/DDBJ whole genome shotgun (WGS) entry which is preliminary data.</text>
</comment>
<feature type="domain" description="DUF3846" evidence="2">
    <location>
        <begin position="65"/>
        <end position="166"/>
    </location>
</feature>
<sequence>MKEFEVTITETLQKSITVEAATREEAQAMVEEMWDKGDVVLDADHFVGAEFSCNDGQEIEADKPIEVLLVEPGQYARMTTIGSSLEDIQKVVGGYIQEAPFFRDPVTLVCNEEGKISGLPLNRAIRDDDGKIIDVVAGTFFICGAEGDHFSSIPKELQKKYEEKFKKPEAFLKMGRSIMAIPTEPTAANPKPDRKAPGMEL</sequence>
<name>A0A3E3E8F4_9FIRM</name>
<proteinExistence type="predicted"/>
<dbReference type="Pfam" id="PF12957">
    <property type="entry name" value="DUF3846"/>
    <property type="match status" value="1"/>
</dbReference>
<evidence type="ECO:0000259" key="2">
    <source>
        <dbReference type="Pfam" id="PF12957"/>
    </source>
</evidence>
<feature type="compositionally biased region" description="Basic and acidic residues" evidence="1">
    <location>
        <begin position="191"/>
        <end position="201"/>
    </location>
</feature>
<dbReference type="InterPro" id="IPR024559">
    <property type="entry name" value="DUF3846"/>
</dbReference>
<dbReference type="Pfam" id="PF14207">
    <property type="entry name" value="DpnD-PcfM"/>
    <property type="match status" value="1"/>
</dbReference>
<feature type="region of interest" description="Disordered" evidence="1">
    <location>
        <begin position="182"/>
        <end position="201"/>
    </location>
</feature>
<evidence type="ECO:0000313" key="5">
    <source>
        <dbReference type="Proteomes" id="UP000260721"/>
    </source>
</evidence>
<dbReference type="EMBL" id="QUSK01000001">
    <property type="protein sequence ID" value="RGD78350.1"/>
    <property type="molecule type" value="Genomic_DNA"/>
</dbReference>
<dbReference type="Proteomes" id="UP000260721">
    <property type="component" value="Unassembled WGS sequence"/>
</dbReference>
<evidence type="ECO:0000259" key="3">
    <source>
        <dbReference type="Pfam" id="PF14207"/>
    </source>
</evidence>
<dbReference type="RefSeq" id="WP_117445208.1">
    <property type="nucleotide sequence ID" value="NZ_QUSK01000001.1"/>
</dbReference>
<reference evidence="4 5" key="1">
    <citation type="submission" date="2018-08" db="EMBL/GenBank/DDBJ databases">
        <title>A genome reference for cultivated species of the human gut microbiota.</title>
        <authorList>
            <person name="Zou Y."/>
            <person name="Xue W."/>
            <person name="Luo G."/>
        </authorList>
    </citation>
    <scope>NUCLEOTIDE SEQUENCE [LARGE SCALE GENOMIC DNA]</scope>
    <source>
        <strain evidence="4 5">TF08-11</strain>
    </source>
</reference>
<protein>
    <submittedName>
        <fullName evidence="4">DUF3846 domain-containing protein</fullName>
    </submittedName>
</protein>
<dbReference type="AlphaFoldDB" id="A0A3E3E8F4"/>